<dbReference type="RefSeq" id="WP_092487921.1">
    <property type="nucleotide sequence ID" value="NZ_FOYM01000059.1"/>
</dbReference>
<name>A0A1I6EL03_9FIRM</name>
<gene>
    <name evidence="1" type="ORF">SAMN05660706_1594</name>
</gene>
<reference evidence="2" key="1">
    <citation type="submission" date="2016-10" db="EMBL/GenBank/DDBJ databases">
        <authorList>
            <person name="Varghese N."/>
            <person name="Submissions S."/>
        </authorList>
    </citation>
    <scope>NUCLEOTIDE SEQUENCE [LARGE SCALE GENOMIC DNA]</scope>
    <source>
        <strain evidence="2">DSM 3669</strain>
    </source>
</reference>
<dbReference type="Proteomes" id="UP000199584">
    <property type="component" value="Unassembled WGS sequence"/>
</dbReference>
<evidence type="ECO:0000313" key="1">
    <source>
        <dbReference type="EMBL" id="SFR18449.1"/>
    </source>
</evidence>
<protein>
    <submittedName>
        <fullName evidence="1">Uncharacterized protein</fullName>
    </submittedName>
</protein>
<accession>A0A1I6EL03</accession>
<dbReference type="EMBL" id="FOYM01000059">
    <property type="protein sequence ID" value="SFR18449.1"/>
    <property type="molecule type" value="Genomic_DNA"/>
</dbReference>
<proteinExistence type="predicted"/>
<organism evidence="1 2">
    <name type="scientific">Desulfoscipio geothermicus DSM 3669</name>
    <dbReference type="NCBI Taxonomy" id="1121426"/>
    <lineage>
        <taxon>Bacteria</taxon>
        <taxon>Bacillati</taxon>
        <taxon>Bacillota</taxon>
        <taxon>Clostridia</taxon>
        <taxon>Eubacteriales</taxon>
        <taxon>Desulfallaceae</taxon>
        <taxon>Desulfoscipio</taxon>
    </lineage>
</organism>
<dbReference type="STRING" id="39060.SAMN05660706_1594"/>
<keyword evidence="2" id="KW-1185">Reference proteome</keyword>
<evidence type="ECO:0000313" key="2">
    <source>
        <dbReference type="Proteomes" id="UP000199584"/>
    </source>
</evidence>
<dbReference type="AlphaFoldDB" id="A0A1I6EL03"/>
<sequence>MLTIDAEPQVNIMGFELEEKIKKLRNSNVAISVFGPEELKNKWRKLVIRDSLADIIKGKDSEEKQVNAIHNRLKEWCVILFSDGKLDEAFDKTFYEPVR</sequence>